<sequence>MYRVRRALAAAMSVGIAVSLAACADSERGEGGDGDSNATLTIAGSGKPKNFDPIFNDDGESYRPIRQMYETLIQNKAGTAELEPALATKWEVSPDGKKITFTLREGVKFHDGTDFNAEAVCFNTDRWFNMKTPAAQSQMIYYADVFGGFAKNETEAGGDPLYAGCEATNPTTAVLSLNKFRGALPAAFTLTALSISSPAALKKFNADTVSQSGDSFTYSDYATKNPTGTGPFKFQSYDASNGTTTLVRNEDYWGEKAKVAKLVIRTIESEPARKQELESGAVDIIDYPAAQDWKGLESKGMKVEVRPAFNVLYMGMNEKNPKLKDLRVRQAIAHAINREQLVKTKLPEGAEVAKNFMPKTLDGYADDATGYAYDPNKAKQLLAAAGASNLTLKFYYPTEVSRPYMPDPKAIYTSIAADLTAVGIKVEPVARPWNGGYKDDVQQAGKHDLHLLGWTGDFNDAYNFVGTFFGREKAEFGFTDKAAFAQIAAADAEPDADKRKALYEQVNRDLVGKYLPAVPISHSPPAIATAGNIDGLVASPLTDERFAPVSKS</sequence>
<comment type="similarity">
    <text evidence="1">Belongs to the bacterial solute-binding protein 5 family.</text>
</comment>
<dbReference type="Gene3D" id="3.90.76.10">
    <property type="entry name" value="Dipeptide-binding Protein, Domain 1"/>
    <property type="match status" value="1"/>
</dbReference>
<dbReference type="PANTHER" id="PTHR30290:SF9">
    <property type="entry name" value="OLIGOPEPTIDE-BINDING PROTEIN APPA"/>
    <property type="match status" value="1"/>
</dbReference>
<feature type="domain" description="Solute-binding protein family 5" evidence="5">
    <location>
        <begin position="81"/>
        <end position="472"/>
    </location>
</feature>
<keyword evidence="3 4" id="KW-0732">Signal</keyword>
<evidence type="ECO:0000256" key="1">
    <source>
        <dbReference type="ARBA" id="ARBA00005695"/>
    </source>
</evidence>
<proteinExistence type="inferred from homology"/>
<evidence type="ECO:0000256" key="4">
    <source>
        <dbReference type="SAM" id="SignalP"/>
    </source>
</evidence>
<dbReference type="EMBL" id="BAAAYN010000017">
    <property type="protein sequence ID" value="GAA3387048.1"/>
    <property type="molecule type" value="Genomic_DNA"/>
</dbReference>
<dbReference type="InterPro" id="IPR030678">
    <property type="entry name" value="Peptide/Ni-bd"/>
</dbReference>
<feature type="signal peptide" evidence="4">
    <location>
        <begin position="1"/>
        <end position="24"/>
    </location>
</feature>
<evidence type="ECO:0000259" key="5">
    <source>
        <dbReference type="Pfam" id="PF00496"/>
    </source>
</evidence>
<keyword evidence="7" id="KW-1185">Reference proteome</keyword>
<evidence type="ECO:0000256" key="2">
    <source>
        <dbReference type="ARBA" id="ARBA00022448"/>
    </source>
</evidence>
<dbReference type="Gene3D" id="3.40.190.10">
    <property type="entry name" value="Periplasmic binding protein-like II"/>
    <property type="match status" value="1"/>
</dbReference>
<gene>
    <name evidence="6" type="ORF">GCM10020369_28090</name>
</gene>
<comment type="caution">
    <text evidence="6">The sequence shown here is derived from an EMBL/GenBank/DDBJ whole genome shotgun (WGS) entry which is preliminary data.</text>
</comment>
<protein>
    <submittedName>
        <fullName evidence="6">ABC transporter substrate-binding protein</fullName>
    </submittedName>
</protein>
<dbReference type="PIRSF" id="PIRSF002741">
    <property type="entry name" value="MppA"/>
    <property type="match status" value="1"/>
</dbReference>
<dbReference type="Gene3D" id="3.10.105.10">
    <property type="entry name" value="Dipeptide-binding Protein, Domain 3"/>
    <property type="match status" value="1"/>
</dbReference>
<dbReference type="InterPro" id="IPR039424">
    <property type="entry name" value="SBP_5"/>
</dbReference>
<dbReference type="PANTHER" id="PTHR30290">
    <property type="entry name" value="PERIPLASMIC BINDING COMPONENT OF ABC TRANSPORTER"/>
    <property type="match status" value="1"/>
</dbReference>
<dbReference type="PROSITE" id="PS51257">
    <property type="entry name" value="PROKAR_LIPOPROTEIN"/>
    <property type="match status" value="1"/>
</dbReference>
<dbReference type="CDD" id="cd08493">
    <property type="entry name" value="PBP2_DppA_like"/>
    <property type="match status" value="1"/>
</dbReference>
<keyword evidence="2" id="KW-0813">Transport</keyword>
<dbReference type="InterPro" id="IPR000914">
    <property type="entry name" value="SBP_5_dom"/>
</dbReference>
<dbReference type="Pfam" id="PF00496">
    <property type="entry name" value="SBP_bac_5"/>
    <property type="match status" value="1"/>
</dbReference>
<organism evidence="6 7">
    <name type="scientific">Cryptosporangium minutisporangium</name>
    <dbReference type="NCBI Taxonomy" id="113569"/>
    <lineage>
        <taxon>Bacteria</taxon>
        <taxon>Bacillati</taxon>
        <taxon>Actinomycetota</taxon>
        <taxon>Actinomycetes</taxon>
        <taxon>Cryptosporangiales</taxon>
        <taxon>Cryptosporangiaceae</taxon>
        <taxon>Cryptosporangium</taxon>
    </lineage>
</organism>
<dbReference type="Proteomes" id="UP001501676">
    <property type="component" value="Unassembled WGS sequence"/>
</dbReference>
<evidence type="ECO:0000313" key="6">
    <source>
        <dbReference type="EMBL" id="GAA3387048.1"/>
    </source>
</evidence>
<evidence type="ECO:0000256" key="3">
    <source>
        <dbReference type="ARBA" id="ARBA00022729"/>
    </source>
</evidence>
<evidence type="ECO:0000313" key="7">
    <source>
        <dbReference type="Proteomes" id="UP001501676"/>
    </source>
</evidence>
<feature type="chain" id="PRO_5046419878" evidence="4">
    <location>
        <begin position="25"/>
        <end position="552"/>
    </location>
</feature>
<accession>A0ABP6SWC9</accession>
<reference evidence="7" key="1">
    <citation type="journal article" date="2019" name="Int. J. Syst. Evol. Microbiol.">
        <title>The Global Catalogue of Microorganisms (GCM) 10K type strain sequencing project: providing services to taxonomists for standard genome sequencing and annotation.</title>
        <authorList>
            <consortium name="The Broad Institute Genomics Platform"/>
            <consortium name="The Broad Institute Genome Sequencing Center for Infectious Disease"/>
            <person name="Wu L."/>
            <person name="Ma J."/>
        </authorList>
    </citation>
    <scope>NUCLEOTIDE SEQUENCE [LARGE SCALE GENOMIC DNA]</scope>
    <source>
        <strain evidence="7">JCM 9458</strain>
    </source>
</reference>
<dbReference type="SUPFAM" id="SSF53850">
    <property type="entry name" value="Periplasmic binding protein-like II"/>
    <property type="match status" value="1"/>
</dbReference>
<name>A0ABP6SWC9_9ACTN</name>